<feature type="chain" id="PRO_5011704134" evidence="3">
    <location>
        <begin position="22"/>
        <end position="258"/>
    </location>
</feature>
<evidence type="ECO:0000256" key="1">
    <source>
        <dbReference type="ARBA" id="ARBA00010634"/>
    </source>
</evidence>
<evidence type="ECO:0000313" key="5">
    <source>
        <dbReference type="Proteomes" id="UP000199058"/>
    </source>
</evidence>
<dbReference type="PANTHER" id="PTHR30035">
    <property type="entry name" value="LIPOPROTEIN VACJ-RELATED"/>
    <property type="match status" value="1"/>
</dbReference>
<feature type="signal peptide" evidence="3">
    <location>
        <begin position="1"/>
        <end position="21"/>
    </location>
</feature>
<gene>
    <name evidence="4" type="ORF">SAMN05660443_0329</name>
</gene>
<protein>
    <submittedName>
        <fullName evidence="4">Phospholipid-binding lipoprotein MlaA</fullName>
    </submittedName>
</protein>
<keyword evidence="4" id="KW-0449">Lipoprotein</keyword>
<dbReference type="InterPro" id="IPR007428">
    <property type="entry name" value="MlaA"/>
</dbReference>
<dbReference type="PROSITE" id="PS51257">
    <property type="entry name" value="PROKAR_LIPOPROTEIN"/>
    <property type="match status" value="1"/>
</dbReference>
<name>A0A1I1EA62_9GAMM</name>
<dbReference type="RefSeq" id="WP_091958192.1">
    <property type="nucleotide sequence ID" value="NZ_FOLH01000001.1"/>
</dbReference>
<accession>A0A1I1EA62</accession>
<dbReference type="GO" id="GO:0016020">
    <property type="term" value="C:membrane"/>
    <property type="evidence" value="ECO:0007669"/>
    <property type="project" value="InterPro"/>
</dbReference>
<dbReference type="GO" id="GO:0120010">
    <property type="term" value="P:intermembrane phospholipid transfer"/>
    <property type="evidence" value="ECO:0007669"/>
    <property type="project" value="TreeGrafter"/>
</dbReference>
<dbReference type="STRING" id="1122252.SAMN05660443_0329"/>
<dbReference type="EMBL" id="FOLH01000001">
    <property type="protein sequence ID" value="SFB81910.1"/>
    <property type="molecule type" value="Genomic_DNA"/>
</dbReference>
<dbReference type="AlphaFoldDB" id="A0A1I1EA62"/>
<keyword evidence="5" id="KW-1185">Reference proteome</keyword>
<keyword evidence="2 3" id="KW-0732">Signal</keyword>
<dbReference type="Proteomes" id="UP000199058">
    <property type="component" value="Unassembled WGS sequence"/>
</dbReference>
<reference evidence="4 5" key="1">
    <citation type="submission" date="2016-10" db="EMBL/GenBank/DDBJ databases">
        <authorList>
            <person name="de Groot N.N."/>
        </authorList>
    </citation>
    <scope>NUCLEOTIDE SEQUENCE [LARGE SCALE GENOMIC DNA]</scope>
    <source>
        <strain evidence="4 5">DSM 18438</strain>
    </source>
</reference>
<evidence type="ECO:0000256" key="2">
    <source>
        <dbReference type="ARBA" id="ARBA00022729"/>
    </source>
</evidence>
<proteinExistence type="inferred from homology"/>
<dbReference type="Pfam" id="PF04333">
    <property type="entry name" value="MlaA"/>
    <property type="match status" value="1"/>
</dbReference>
<sequence length="258" mass="29195">MKKAAWLLVLLLLLTGCAAQQEIPESVEGSPEEEEWEAHPRDPFENWNRRVFAFNETLDAWIIKPTAKGYKAVTPQFARTGVRNFFNNLREISQFTNNLLQVKPAAASKDAVRFALNTTLGLAGFLDVATPLGLPRSQEDFGQTLSVWGVPEGPYVVLPVFGGQTLTHAVSLPIDYRLNPMAYIDHPYIEYSLWGVYGIQVRSDLLEAEQLIMGDRYSFIRDAYLQRRTFLINDGKMGADPFLDDDFDDFDFDDAFSD</sequence>
<evidence type="ECO:0000313" key="4">
    <source>
        <dbReference type="EMBL" id="SFB81910.1"/>
    </source>
</evidence>
<organism evidence="4 5">
    <name type="scientific">Marinospirillum celere</name>
    <dbReference type="NCBI Taxonomy" id="1122252"/>
    <lineage>
        <taxon>Bacteria</taxon>
        <taxon>Pseudomonadati</taxon>
        <taxon>Pseudomonadota</taxon>
        <taxon>Gammaproteobacteria</taxon>
        <taxon>Oceanospirillales</taxon>
        <taxon>Oceanospirillaceae</taxon>
        <taxon>Marinospirillum</taxon>
    </lineage>
</organism>
<evidence type="ECO:0000256" key="3">
    <source>
        <dbReference type="SAM" id="SignalP"/>
    </source>
</evidence>
<comment type="similarity">
    <text evidence="1">Belongs to the MlaA family.</text>
</comment>
<dbReference type="PANTHER" id="PTHR30035:SF3">
    <property type="entry name" value="INTERMEMBRANE PHOSPHOLIPID TRANSPORT SYSTEM LIPOPROTEIN MLAA"/>
    <property type="match status" value="1"/>
</dbReference>
<dbReference type="PRINTS" id="PR01805">
    <property type="entry name" value="VACJLIPOPROT"/>
</dbReference>
<dbReference type="OrthoDB" id="9785326at2"/>